<dbReference type="RefSeq" id="XP_022284540.1">
    <property type="nucleotide sequence ID" value="XM_022428797.1"/>
</dbReference>
<evidence type="ECO:0000313" key="2">
    <source>
        <dbReference type="Proteomes" id="UP000078397"/>
    </source>
</evidence>
<protein>
    <submittedName>
        <fullName evidence="1">Terpenoid synthase</fullName>
    </submittedName>
</protein>
<proteinExistence type="predicted"/>
<organism evidence="1 2">
    <name type="scientific">Pochonia chlamydosporia 170</name>
    <dbReference type="NCBI Taxonomy" id="1380566"/>
    <lineage>
        <taxon>Eukaryota</taxon>
        <taxon>Fungi</taxon>
        <taxon>Dikarya</taxon>
        <taxon>Ascomycota</taxon>
        <taxon>Pezizomycotina</taxon>
        <taxon>Sordariomycetes</taxon>
        <taxon>Hypocreomycetidae</taxon>
        <taxon>Hypocreales</taxon>
        <taxon>Clavicipitaceae</taxon>
        <taxon>Pochonia</taxon>
    </lineage>
</organism>
<sequence length="367" mass="42111">MDTNQTKYPSYVNCRTAWFKHHQTDLCLQFVSDWEAVEKSMHTSSATCLVYFPSDHLGLGYSRVIESQLSQDIQAWTFFSFLSPKLSQLSINLSRFCSVQSNLSYDRRILLHHHVAWIFLMDDVTEKLPLYNLHKTAGRKYLNNLKSITMGGPVEDMMQFKGLCPMEILEAALIAQQILAEDLMPLKKRLLSPQHLEACIFTLNQFFDSEYEEGLKFCTELTSQEILKTRVITVGGLVPMLLAVGNAQADSYVASDQSLLQLSMVIALANDIIGLYKDLNAVDQQEDGSAYLNLVRVEMRERGLRSEDALRIYIGKLNYLIQSFEIFLLTCSRCRQEYYTEAFKFALNYLDYHLMGVMGNPNNRYES</sequence>
<accession>A0A179FXA0</accession>
<gene>
    <name evidence="1" type="ORF">VFPPC_11940</name>
</gene>
<dbReference type="GeneID" id="28853969"/>
<dbReference type="AlphaFoldDB" id="A0A179FXA0"/>
<dbReference type="OrthoDB" id="4343680at2759"/>
<dbReference type="InterPro" id="IPR008949">
    <property type="entry name" value="Isoprenoid_synthase_dom_sf"/>
</dbReference>
<dbReference type="STRING" id="1380566.A0A179FXA0"/>
<dbReference type="KEGG" id="pchm:VFPPC_11940"/>
<name>A0A179FXA0_METCM</name>
<reference evidence="1 2" key="1">
    <citation type="journal article" date="2016" name="PLoS Pathog.">
        <title>Biosynthesis of antibiotic leucinostatins in bio-control fungus Purpureocillium lilacinum and their inhibition on phytophthora revealed by genome mining.</title>
        <authorList>
            <person name="Wang G."/>
            <person name="Liu Z."/>
            <person name="Lin R."/>
            <person name="Li E."/>
            <person name="Mao Z."/>
            <person name="Ling J."/>
            <person name="Yang Y."/>
            <person name="Yin W.B."/>
            <person name="Xie B."/>
        </authorList>
    </citation>
    <scope>NUCLEOTIDE SEQUENCE [LARGE SCALE GENOMIC DNA]</scope>
    <source>
        <strain evidence="1">170</strain>
    </source>
</reference>
<keyword evidence="2" id="KW-1185">Reference proteome</keyword>
<dbReference type="Gene3D" id="1.10.600.10">
    <property type="entry name" value="Farnesyl Diphosphate Synthase"/>
    <property type="match status" value="1"/>
</dbReference>
<evidence type="ECO:0000313" key="1">
    <source>
        <dbReference type="EMBL" id="OAQ69609.2"/>
    </source>
</evidence>
<comment type="caution">
    <text evidence="1">The sequence shown here is derived from an EMBL/GenBank/DDBJ whole genome shotgun (WGS) entry which is preliminary data.</text>
</comment>
<dbReference type="SUPFAM" id="SSF48576">
    <property type="entry name" value="Terpenoid synthases"/>
    <property type="match status" value="1"/>
</dbReference>
<dbReference type="Proteomes" id="UP000078397">
    <property type="component" value="Unassembled WGS sequence"/>
</dbReference>
<dbReference type="EMBL" id="LSBJ02000002">
    <property type="protein sequence ID" value="OAQ69609.2"/>
    <property type="molecule type" value="Genomic_DNA"/>
</dbReference>